<name>A0A2P4XDR2_9STRA</name>
<comment type="caution">
    <text evidence="2">The sequence shown here is derived from an EMBL/GenBank/DDBJ whole genome shotgun (WGS) entry which is preliminary data.</text>
</comment>
<protein>
    <submittedName>
        <fullName evidence="2">Polyprotein</fullName>
    </submittedName>
</protein>
<dbReference type="InterPro" id="IPR051320">
    <property type="entry name" value="Viral_Replic_Matur_Polypro"/>
</dbReference>
<dbReference type="EMBL" id="NCKW01011342">
    <property type="protein sequence ID" value="POM63691.1"/>
    <property type="molecule type" value="Genomic_DNA"/>
</dbReference>
<dbReference type="PANTHER" id="PTHR33064">
    <property type="entry name" value="POL PROTEIN"/>
    <property type="match status" value="1"/>
</dbReference>
<dbReference type="Gene3D" id="3.10.10.10">
    <property type="entry name" value="HIV Type 1 Reverse Transcriptase, subunit A, domain 1"/>
    <property type="match status" value="1"/>
</dbReference>
<evidence type="ECO:0000313" key="2">
    <source>
        <dbReference type="EMBL" id="POM63691.1"/>
    </source>
</evidence>
<dbReference type="InterPro" id="IPR043502">
    <property type="entry name" value="DNA/RNA_pol_sf"/>
</dbReference>
<accession>A0A2P4XDR2</accession>
<organism evidence="2 3">
    <name type="scientific">Phytophthora palmivora</name>
    <dbReference type="NCBI Taxonomy" id="4796"/>
    <lineage>
        <taxon>Eukaryota</taxon>
        <taxon>Sar</taxon>
        <taxon>Stramenopiles</taxon>
        <taxon>Oomycota</taxon>
        <taxon>Peronosporomycetes</taxon>
        <taxon>Peronosporales</taxon>
        <taxon>Peronosporaceae</taxon>
        <taxon>Phytophthora</taxon>
    </lineage>
</organism>
<dbReference type="Pfam" id="PF00078">
    <property type="entry name" value="RVT_1"/>
    <property type="match status" value="1"/>
</dbReference>
<sequence>MKLTIHEWTNEILNAGNIRPIKISLRFPHILREEGNRVVTQERKHLRRNAQWQGFSAIDLLWDFLQVRLCARDIPYKVFIAPDGFFENLITPMGLSCSPVAFNRLIQRGFADQSSFGKAYLNDLLVYTTTAAMEDHLVALEQVLEMCKAGIPYVNLSKCTFCASEIPCLSDFIGVEGIRIDLDKWSTPLIKQNLQQFLGTCVYVLKYCPNFAELAALLSELRK</sequence>
<dbReference type="SUPFAM" id="SSF56672">
    <property type="entry name" value="DNA/RNA polymerases"/>
    <property type="match status" value="1"/>
</dbReference>
<dbReference type="Gene3D" id="3.30.70.270">
    <property type="match status" value="2"/>
</dbReference>
<reference evidence="2 3" key="1">
    <citation type="journal article" date="2017" name="Genome Biol. Evol.">
        <title>Phytophthora megakarya and P. palmivora, closely related causal agents of cacao black pod rot, underwent increases in genome sizes and gene numbers by different mechanisms.</title>
        <authorList>
            <person name="Ali S.S."/>
            <person name="Shao J."/>
            <person name="Lary D.J."/>
            <person name="Kronmiller B."/>
            <person name="Shen D."/>
            <person name="Strem M.D."/>
            <person name="Amoako-Attah I."/>
            <person name="Akrofi A.Y."/>
            <person name="Begoude B.A."/>
            <person name="Ten Hoopen G.M."/>
            <person name="Coulibaly K."/>
            <person name="Kebe B.I."/>
            <person name="Melnick R.L."/>
            <person name="Guiltinan M.J."/>
            <person name="Tyler B.M."/>
            <person name="Meinhardt L.W."/>
            <person name="Bailey B.A."/>
        </authorList>
    </citation>
    <scope>NUCLEOTIDE SEQUENCE [LARGE SCALE GENOMIC DNA]</scope>
    <source>
        <strain evidence="3">sbr112.9</strain>
    </source>
</reference>
<dbReference type="PANTHER" id="PTHR33064:SF37">
    <property type="entry name" value="RIBONUCLEASE H"/>
    <property type="match status" value="1"/>
</dbReference>
<proteinExistence type="predicted"/>
<evidence type="ECO:0000259" key="1">
    <source>
        <dbReference type="Pfam" id="PF00078"/>
    </source>
</evidence>
<dbReference type="InterPro" id="IPR043128">
    <property type="entry name" value="Rev_trsase/Diguanyl_cyclase"/>
</dbReference>
<dbReference type="InterPro" id="IPR000477">
    <property type="entry name" value="RT_dom"/>
</dbReference>
<gene>
    <name evidence="2" type="ORF">PHPALM_20874</name>
</gene>
<keyword evidence="3" id="KW-1185">Reference proteome</keyword>
<dbReference type="Proteomes" id="UP000237271">
    <property type="component" value="Unassembled WGS sequence"/>
</dbReference>
<evidence type="ECO:0000313" key="3">
    <source>
        <dbReference type="Proteomes" id="UP000237271"/>
    </source>
</evidence>
<dbReference type="AlphaFoldDB" id="A0A2P4XDR2"/>
<dbReference type="OrthoDB" id="161002at2759"/>
<feature type="domain" description="Reverse transcriptase" evidence="1">
    <location>
        <begin position="40"/>
        <end position="166"/>
    </location>
</feature>